<reference evidence="2 3" key="1">
    <citation type="submission" date="2021-06" db="EMBL/GenBank/DDBJ databases">
        <authorList>
            <person name="Palmer J.M."/>
        </authorList>
    </citation>
    <scope>NUCLEOTIDE SEQUENCE [LARGE SCALE GENOMIC DNA]</scope>
    <source>
        <strain evidence="2 3">CL_MEX2019</strain>
        <tissue evidence="2">Muscle</tissue>
    </source>
</reference>
<keyword evidence="3" id="KW-1185">Reference proteome</keyword>
<accession>A0ABU7EHD4</accession>
<name>A0ABU7EHD4_9TELE</name>
<dbReference type="Proteomes" id="UP001352852">
    <property type="component" value="Unassembled WGS sequence"/>
</dbReference>
<proteinExistence type="predicted"/>
<feature type="compositionally biased region" description="Basic and acidic residues" evidence="1">
    <location>
        <begin position="62"/>
        <end position="73"/>
    </location>
</feature>
<protein>
    <submittedName>
        <fullName evidence="2">Uncharacterized protein</fullName>
    </submittedName>
</protein>
<sequence length="137" mass="15252">MGRKTQIRRLHIQTGGSGFRFCVKERTGASLGWMSLPPFGPCSPGTERPAESVCQIRSGGGESRERFTGRRAEPIANNKDGQRRSETATTFSLFFFLFREPNWSPPLLWLRNCASATLLRACDAETRKEGAVSISQK</sequence>
<dbReference type="EMBL" id="JAHUTJ010057865">
    <property type="protein sequence ID" value="MED6286658.1"/>
    <property type="molecule type" value="Genomic_DNA"/>
</dbReference>
<organism evidence="2 3">
    <name type="scientific">Characodon lateralis</name>
    <dbReference type="NCBI Taxonomy" id="208331"/>
    <lineage>
        <taxon>Eukaryota</taxon>
        <taxon>Metazoa</taxon>
        <taxon>Chordata</taxon>
        <taxon>Craniata</taxon>
        <taxon>Vertebrata</taxon>
        <taxon>Euteleostomi</taxon>
        <taxon>Actinopterygii</taxon>
        <taxon>Neopterygii</taxon>
        <taxon>Teleostei</taxon>
        <taxon>Neoteleostei</taxon>
        <taxon>Acanthomorphata</taxon>
        <taxon>Ovalentaria</taxon>
        <taxon>Atherinomorphae</taxon>
        <taxon>Cyprinodontiformes</taxon>
        <taxon>Goodeidae</taxon>
        <taxon>Characodon</taxon>
    </lineage>
</organism>
<comment type="caution">
    <text evidence="2">The sequence shown here is derived from an EMBL/GenBank/DDBJ whole genome shotgun (WGS) entry which is preliminary data.</text>
</comment>
<evidence type="ECO:0000313" key="2">
    <source>
        <dbReference type="EMBL" id="MED6286658.1"/>
    </source>
</evidence>
<feature type="region of interest" description="Disordered" evidence="1">
    <location>
        <begin position="42"/>
        <end position="84"/>
    </location>
</feature>
<evidence type="ECO:0000256" key="1">
    <source>
        <dbReference type="SAM" id="MobiDB-lite"/>
    </source>
</evidence>
<gene>
    <name evidence="2" type="ORF">CHARACLAT_008347</name>
</gene>
<evidence type="ECO:0000313" key="3">
    <source>
        <dbReference type="Proteomes" id="UP001352852"/>
    </source>
</evidence>